<evidence type="ECO:0000256" key="3">
    <source>
        <dbReference type="ARBA" id="ARBA00023002"/>
    </source>
</evidence>
<dbReference type="SUPFAM" id="SSF51905">
    <property type="entry name" value="FAD/NAD(P)-binding domain"/>
    <property type="match status" value="2"/>
</dbReference>
<dbReference type="OrthoDB" id="312624at2"/>
<dbReference type="PANTHER" id="PTHR42877:SF4">
    <property type="entry name" value="FAD_NAD(P)-BINDING DOMAIN-CONTAINING PROTEIN-RELATED"/>
    <property type="match status" value="1"/>
</dbReference>
<name>A0A2M9G527_9PROT</name>
<keyword evidence="5" id="KW-1185">Reference proteome</keyword>
<dbReference type="EMBL" id="PHIG01000018">
    <property type="protein sequence ID" value="PJK30812.1"/>
    <property type="molecule type" value="Genomic_DNA"/>
</dbReference>
<keyword evidence="2" id="KW-0274">FAD</keyword>
<dbReference type="PANTHER" id="PTHR42877">
    <property type="entry name" value="L-ORNITHINE N(5)-MONOOXYGENASE-RELATED"/>
    <property type="match status" value="1"/>
</dbReference>
<comment type="caution">
    <text evidence="4">The sequence shown here is derived from an EMBL/GenBank/DDBJ whole genome shotgun (WGS) entry which is preliminary data.</text>
</comment>
<protein>
    <submittedName>
        <fullName evidence="4">NAD(P)/FAD-dependent oxidoreductase</fullName>
    </submittedName>
</protein>
<accession>A0A2M9G527</accession>
<reference evidence="4 5" key="1">
    <citation type="submission" date="2017-11" db="EMBL/GenBank/DDBJ databases">
        <title>Draft genome sequence of Rhizobiales bacterium SY3-13.</title>
        <authorList>
            <person name="Sun C."/>
        </authorList>
    </citation>
    <scope>NUCLEOTIDE SEQUENCE [LARGE SCALE GENOMIC DNA]</scope>
    <source>
        <strain evidence="4 5">SY3-13</strain>
    </source>
</reference>
<evidence type="ECO:0000256" key="1">
    <source>
        <dbReference type="ARBA" id="ARBA00022630"/>
    </source>
</evidence>
<dbReference type="Proteomes" id="UP000229498">
    <property type="component" value="Unassembled WGS sequence"/>
</dbReference>
<dbReference type="AlphaFoldDB" id="A0A2M9G527"/>
<dbReference type="RefSeq" id="WP_109794284.1">
    <property type="nucleotide sequence ID" value="NZ_PHIG01000018.1"/>
</dbReference>
<sequence>MSVAEDRAAPARADLRFAVIGAGMSGILAAIRLEEAGFRNVEIFERESKLGGTWRDNTYPGLSCDVPSHVYRYRFAPNPDWSYRFSPGPEIWEYLNRVAHDYGIARRVRYDTEIARAEWDDGVWKVTPKGGETEIFDIVITATGVLRDPVYPDIPGLEDFEGPMFHSARWDHSHDWRGKRVGLIGTGSTAIQITSAIAKEVGKLSLFQRTPQWVVPVENPEITEREREALRKDPKRMDDLYEFLADRFQNTFARAVVGDKEELDKVARACEEHLATVKDPELRRKLTPDYQVACKRLIMSDTFYREVQRDTVELVTEKIERIEKNGVRTADGRLHELDMLVCATGFEAHKFMRPMEVVGRGGHTLEEEWSEANRAYRSVAVPDFPNFFMMVGPNSPIGNFSLIMISEMQFDFIMQLVDRIASGEAREVEPTREATNRFNKAIQDAMVNTVWVAGCSSWYLDKNGNPAMWPWDFERFEREMQAPDLKDFRLVA</sequence>
<dbReference type="Gene3D" id="3.50.50.60">
    <property type="entry name" value="FAD/NAD(P)-binding domain"/>
    <property type="match status" value="2"/>
</dbReference>
<dbReference type="InterPro" id="IPR020946">
    <property type="entry name" value="Flavin_mOase-like"/>
</dbReference>
<organism evidence="4 5">
    <name type="scientific">Minwuia thermotolerans</name>
    <dbReference type="NCBI Taxonomy" id="2056226"/>
    <lineage>
        <taxon>Bacteria</taxon>
        <taxon>Pseudomonadati</taxon>
        <taxon>Pseudomonadota</taxon>
        <taxon>Alphaproteobacteria</taxon>
        <taxon>Minwuiales</taxon>
        <taxon>Minwuiaceae</taxon>
        <taxon>Minwuia</taxon>
    </lineage>
</organism>
<keyword evidence="3" id="KW-0560">Oxidoreductase</keyword>
<evidence type="ECO:0000256" key="2">
    <source>
        <dbReference type="ARBA" id="ARBA00022827"/>
    </source>
</evidence>
<gene>
    <name evidence="4" type="ORF">CVT23_05445</name>
</gene>
<dbReference type="GO" id="GO:0050661">
    <property type="term" value="F:NADP binding"/>
    <property type="evidence" value="ECO:0007669"/>
    <property type="project" value="InterPro"/>
</dbReference>
<evidence type="ECO:0000313" key="4">
    <source>
        <dbReference type="EMBL" id="PJK30812.1"/>
    </source>
</evidence>
<dbReference type="InterPro" id="IPR051209">
    <property type="entry name" value="FAD-bind_Monooxygenase_sf"/>
</dbReference>
<dbReference type="PRINTS" id="PR00469">
    <property type="entry name" value="PNDRDTASEII"/>
</dbReference>
<dbReference type="GO" id="GO:0004499">
    <property type="term" value="F:N,N-dimethylaniline monooxygenase activity"/>
    <property type="evidence" value="ECO:0007669"/>
    <property type="project" value="InterPro"/>
</dbReference>
<dbReference type="GO" id="GO:0050660">
    <property type="term" value="F:flavin adenine dinucleotide binding"/>
    <property type="evidence" value="ECO:0007669"/>
    <property type="project" value="InterPro"/>
</dbReference>
<keyword evidence="1" id="KW-0285">Flavoprotein</keyword>
<evidence type="ECO:0000313" key="5">
    <source>
        <dbReference type="Proteomes" id="UP000229498"/>
    </source>
</evidence>
<proteinExistence type="predicted"/>
<dbReference type="InterPro" id="IPR036188">
    <property type="entry name" value="FAD/NAD-bd_sf"/>
</dbReference>
<dbReference type="Pfam" id="PF00743">
    <property type="entry name" value="FMO-like"/>
    <property type="match status" value="1"/>
</dbReference>